<organism evidence="2 3">
    <name type="scientific">PS1 clade bacterium</name>
    <dbReference type="NCBI Taxonomy" id="2175152"/>
    <lineage>
        <taxon>Bacteria</taxon>
        <taxon>Pseudomonadati</taxon>
        <taxon>Pseudomonadota</taxon>
        <taxon>Alphaproteobacteria</taxon>
        <taxon>PS1 clade</taxon>
    </lineage>
</organism>
<name>A0A368DKM4_9PROT</name>
<evidence type="ECO:0000259" key="1">
    <source>
        <dbReference type="Pfam" id="PF01575"/>
    </source>
</evidence>
<dbReference type="PANTHER" id="PTHR43664:SF1">
    <property type="entry name" value="BETA-METHYLMALYL-COA DEHYDRATASE"/>
    <property type="match status" value="1"/>
</dbReference>
<dbReference type="InterPro" id="IPR052342">
    <property type="entry name" value="MCH/BMMD"/>
</dbReference>
<evidence type="ECO:0000313" key="3">
    <source>
        <dbReference type="Proteomes" id="UP000253570"/>
    </source>
</evidence>
<sequence>MVGMYWEDWEIGKEFVSPSRTITEADIVHFAGISGDYNPLHINEEHCKKTIFGTRIAHGPLVYSIAAGLLFQLHLYDDTLIAFLGFDSLKFTRHVIAGDTITAKIIVTEKRETSKTDRGVMKRSLKVFNQNDEMVQDAIQAFLLKRKP</sequence>
<dbReference type="EMBL" id="QOQD01000020">
    <property type="protein sequence ID" value="RCL71833.1"/>
    <property type="molecule type" value="Genomic_DNA"/>
</dbReference>
<dbReference type="InterPro" id="IPR002539">
    <property type="entry name" value="MaoC-like_dom"/>
</dbReference>
<proteinExistence type="predicted"/>
<dbReference type="PANTHER" id="PTHR43664">
    <property type="entry name" value="MONOAMINE OXIDASE-RELATED"/>
    <property type="match status" value="1"/>
</dbReference>
<gene>
    <name evidence="2" type="ORF">DBW71_06195</name>
</gene>
<accession>A0A368DKM4</accession>
<evidence type="ECO:0000313" key="2">
    <source>
        <dbReference type="EMBL" id="RCL71833.1"/>
    </source>
</evidence>
<feature type="domain" description="MaoC-like" evidence="1">
    <location>
        <begin position="11"/>
        <end position="120"/>
    </location>
</feature>
<dbReference type="SUPFAM" id="SSF54637">
    <property type="entry name" value="Thioesterase/thiol ester dehydrase-isomerase"/>
    <property type="match status" value="1"/>
</dbReference>
<dbReference type="Proteomes" id="UP000253570">
    <property type="component" value="Unassembled WGS sequence"/>
</dbReference>
<dbReference type="Gene3D" id="3.10.129.10">
    <property type="entry name" value="Hotdog Thioesterase"/>
    <property type="match status" value="1"/>
</dbReference>
<dbReference type="Pfam" id="PF01575">
    <property type="entry name" value="MaoC_dehydratas"/>
    <property type="match status" value="1"/>
</dbReference>
<comment type="caution">
    <text evidence="2">The sequence shown here is derived from an EMBL/GenBank/DDBJ whole genome shotgun (WGS) entry which is preliminary data.</text>
</comment>
<reference evidence="2 3" key="1">
    <citation type="journal article" date="2018" name="Microbiome">
        <title>Fine metagenomic profile of the Mediterranean stratified and mixed water columns revealed by assembly and recruitment.</title>
        <authorList>
            <person name="Haro-Moreno J.M."/>
            <person name="Lopez-Perez M."/>
            <person name="De La Torre J.R."/>
            <person name="Picazo A."/>
            <person name="Camacho A."/>
            <person name="Rodriguez-Valera F."/>
        </authorList>
    </citation>
    <scope>NUCLEOTIDE SEQUENCE [LARGE SCALE GENOMIC DNA]</scope>
    <source>
        <strain evidence="2">MED-G57</strain>
    </source>
</reference>
<protein>
    <submittedName>
        <fullName evidence="2">Dehydratase</fullName>
    </submittedName>
</protein>
<dbReference type="AlphaFoldDB" id="A0A368DKM4"/>
<dbReference type="InterPro" id="IPR029069">
    <property type="entry name" value="HotDog_dom_sf"/>
</dbReference>